<dbReference type="GO" id="GO:0005085">
    <property type="term" value="F:guanyl-nucleotide exchange factor activity"/>
    <property type="evidence" value="ECO:0007669"/>
    <property type="project" value="UniProtKB-KW"/>
</dbReference>
<keyword evidence="12" id="KW-0378">Hydrolase</keyword>
<evidence type="ECO:0000256" key="3">
    <source>
        <dbReference type="ARBA" id="ARBA00004496"/>
    </source>
</evidence>
<dbReference type="InterPro" id="IPR058866">
    <property type="entry name" value="GDPGP1_N"/>
</dbReference>
<evidence type="ECO:0000313" key="16">
    <source>
        <dbReference type="Proteomes" id="UP001066276"/>
    </source>
</evidence>
<evidence type="ECO:0000256" key="12">
    <source>
        <dbReference type="ARBA" id="ARBA00022801"/>
    </source>
</evidence>
<comment type="similarity">
    <text evidence="4">Belongs to the GDPGP1 family.</text>
</comment>
<comment type="function">
    <text evidence="2">Specific and highly efficient GDP-D-glucose phosphorylase regulating the levels of GDP-D-glucose in cells.</text>
</comment>
<keyword evidence="7" id="KW-0963">Cytoplasm</keyword>
<dbReference type="EC" id="2.7.7.78" evidence="5"/>
<accession>A0AAV7TTV3</accession>
<dbReference type="Pfam" id="PF26216">
    <property type="entry name" value="GDPGP1_C"/>
    <property type="match status" value="1"/>
</dbReference>
<comment type="catalytic activity">
    <reaction evidence="1">
        <text>GDP-alpha-D-glucose + phosphate = alpha-D-glucose 1-phosphate + GDP + H(+)</text>
        <dbReference type="Rhea" id="RHEA:30387"/>
        <dbReference type="ChEBI" id="CHEBI:15378"/>
        <dbReference type="ChEBI" id="CHEBI:43474"/>
        <dbReference type="ChEBI" id="CHEBI:58189"/>
        <dbReference type="ChEBI" id="CHEBI:58601"/>
        <dbReference type="ChEBI" id="CHEBI:62230"/>
        <dbReference type="EC" id="2.7.7.78"/>
    </reaction>
</comment>
<evidence type="ECO:0000256" key="9">
    <source>
        <dbReference type="ARBA" id="ARBA00022679"/>
    </source>
</evidence>
<protein>
    <recommendedName>
        <fullName evidence="6">GDP-D-glucose phosphorylase 1</fullName>
        <ecNumber evidence="5">2.7.7.78</ecNumber>
    </recommendedName>
</protein>
<name>A0AAV7TTV3_PLEWA</name>
<dbReference type="GO" id="GO:0006006">
    <property type="term" value="P:glucose metabolic process"/>
    <property type="evidence" value="ECO:0007669"/>
    <property type="project" value="TreeGrafter"/>
</dbReference>
<dbReference type="Proteomes" id="UP001066276">
    <property type="component" value="Chromosome 3_2"/>
</dbReference>
<keyword evidence="16" id="KW-1185">Reference proteome</keyword>
<comment type="caution">
    <text evidence="15">The sequence shown here is derived from an EMBL/GenBank/DDBJ whole genome shotgun (WGS) entry which is preliminary data.</text>
</comment>
<dbReference type="EMBL" id="JANPWB010000006">
    <property type="protein sequence ID" value="KAJ1180072.1"/>
    <property type="molecule type" value="Genomic_DNA"/>
</dbReference>
<keyword evidence="11" id="KW-0547">Nucleotide-binding</keyword>
<evidence type="ECO:0000256" key="10">
    <source>
        <dbReference type="ARBA" id="ARBA00022695"/>
    </source>
</evidence>
<evidence type="ECO:0000256" key="5">
    <source>
        <dbReference type="ARBA" id="ARBA00012507"/>
    </source>
</evidence>
<evidence type="ECO:0000256" key="1">
    <source>
        <dbReference type="ARBA" id="ARBA00000063"/>
    </source>
</evidence>
<evidence type="ECO:0000256" key="2">
    <source>
        <dbReference type="ARBA" id="ARBA00003049"/>
    </source>
</evidence>
<reference evidence="15" key="1">
    <citation type="journal article" date="2022" name="bioRxiv">
        <title>Sequencing and chromosome-scale assembly of the giantPleurodeles waltlgenome.</title>
        <authorList>
            <person name="Brown T."/>
            <person name="Elewa A."/>
            <person name="Iarovenko S."/>
            <person name="Subramanian E."/>
            <person name="Araus A.J."/>
            <person name="Petzold A."/>
            <person name="Susuki M."/>
            <person name="Suzuki K.-i.T."/>
            <person name="Hayashi T."/>
            <person name="Toyoda A."/>
            <person name="Oliveira C."/>
            <person name="Osipova E."/>
            <person name="Leigh N.D."/>
            <person name="Simon A."/>
            <person name="Yun M.H."/>
        </authorList>
    </citation>
    <scope>NUCLEOTIDE SEQUENCE</scope>
    <source>
        <strain evidence="15">20211129_DDA</strain>
        <tissue evidence="15">Liver</tissue>
    </source>
</reference>
<dbReference type="GO" id="GO:0000166">
    <property type="term" value="F:nucleotide binding"/>
    <property type="evidence" value="ECO:0007669"/>
    <property type="project" value="UniProtKB-KW"/>
</dbReference>
<dbReference type="Pfam" id="PF26217">
    <property type="entry name" value="GDPGP1_N"/>
    <property type="match status" value="2"/>
</dbReference>
<keyword evidence="10" id="KW-0548">Nucleotidyltransferase</keyword>
<gene>
    <name evidence="15" type="ORF">NDU88_005296</name>
</gene>
<dbReference type="PANTHER" id="PTHR20884">
    <property type="entry name" value="GDP-D-GLUCOSE PHOSPHORYLASE 1"/>
    <property type="match status" value="1"/>
</dbReference>
<dbReference type="GO" id="GO:0016787">
    <property type="term" value="F:hydrolase activity"/>
    <property type="evidence" value="ECO:0007669"/>
    <property type="project" value="UniProtKB-KW"/>
</dbReference>
<evidence type="ECO:0000256" key="7">
    <source>
        <dbReference type="ARBA" id="ARBA00022490"/>
    </source>
</evidence>
<evidence type="ECO:0000259" key="14">
    <source>
        <dbReference type="Pfam" id="PF26217"/>
    </source>
</evidence>
<sequence length="351" mass="39262">MKLGLFRYNLGNIKTRILPGVFEFVAQLNIERGLERRKPQDIQSVQQSFDPHQFNFNKIKPEEILFQIRKQFVPRKRGLNAEFQIQDSALDITCQPAGVPSLQSSSNITDQNCVARNKDKPNSILAVINVSPLEFGHVLFIPEPTLCLPQILTADLIQFGIESIFLSANPCFRVGFNSLGGFASVNHLHLHGFYLNYKLFIETACTEALCPGKSFHALSDFPAPGFLFYTDGKDLQELAHNIHKVTNYLVAQNIAHNLFLTRGSEPGHPVYPVSEGGTRIIIWPRKSGFGAKEETAFNVALCELAGHLPIKNQEDFNNITEASAVTIIQKYLLPKEEFLQLASELVNILTA</sequence>
<comment type="subcellular location">
    <subcellularLocation>
        <location evidence="3">Cytoplasm</location>
    </subcellularLocation>
</comment>
<dbReference type="InterPro" id="IPR026506">
    <property type="entry name" value="GDPGP"/>
</dbReference>
<keyword evidence="8" id="KW-0344">Guanine-nucleotide releasing factor</keyword>
<dbReference type="AlphaFoldDB" id="A0AAV7TTV3"/>
<proteinExistence type="inferred from homology"/>
<evidence type="ECO:0000259" key="13">
    <source>
        <dbReference type="Pfam" id="PF26216"/>
    </source>
</evidence>
<feature type="domain" description="GDPGP1-like N-terminal" evidence="14">
    <location>
        <begin position="1"/>
        <end position="71"/>
    </location>
</feature>
<dbReference type="PANTHER" id="PTHR20884:SF8">
    <property type="entry name" value="GDP-D-GLUCOSE PHOSPHORYLASE 1"/>
    <property type="match status" value="1"/>
</dbReference>
<organism evidence="15 16">
    <name type="scientific">Pleurodeles waltl</name>
    <name type="common">Iberian ribbed newt</name>
    <dbReference type="NCBI Taxonomy" id="8319"/>
    <lineage>
        <taxon>Eukaryota</taxon>
        <taxon>Metazoa</taxon>
        <taxon>Chordata</taxon>
        <taxon>Craniata</taxon>
        <taxon>Vertebrata</taxon>
        <taxon>Euteleostomi</taxon>
        <taxon>Amphibia</taxon>
        <taxon>Batrachia</taxon>
        <taxon>Caudata</taxon>
        <taxon>Salamandroidea</taxon>
        <taxon>Salamandridae</taxon>
        <taxon>Pleurodelinae</taxon>
        <taxon>Pleurodeles</taxon>
    </lineage>
</organism>
<dbReference type="InterPro" id="IPR058865">
    <property type="entry name" value="GDPGP1_C"/>
</dbReference>
<feature type="domain" description="GDPGP1-like N-terminal" evidence="14">
    <location>
        <begin position="113"/>
        <end position="192"/>
    </location>
</feature>
<keyword evidence="9" id="KW-0808">Transferase</keyword>
<dbReference type="GO" id="GO:0080048">
    <property type="term" value="F:GDP-D-glucose phosphorylase activity"/>
    <property type="evidence" value="ECO:0007669"/>
    <property type="project" value="UniProtKB-EC"/>
</dbReference>
<evidence type="ECO:0000256" key="4">
    <source>
        <dbReference type="ARBA" id="ARBA00006451"/>
    </source>
</evidence>
<evidence type="ECO:0000256" key="6">
    <source>
        <dbReference type="ARBA" id="ARBA00018857"/>
    </source>
</evidence>
<dbReference type="GO" id="GO:0005737">
    <property type="term" value="C:cytoplasm"/>
    <property type="evidence" value="ECO:0007669"/>
    <property type="project" value="UniProtKB-SubCell"/>
</dbReference>
<feature type="domain" description="GDPGP1-like C-terminal" evidence="13">
    <location>
        <begin position="212"/>
        <end position="349"/>
    </location>
</feature>
<evidence type="ECO:0000256" key="8">
    <source>
        <dbReference type="ARBA" id="ARBA00022658"/>
    </source>
</evidence>
<evidence type="ECO:0000256" key="11">
    <source>
        <dbReference type="ARBA" id="ARBA00022741"/>
    </source>
</evidence>
<evidence type="ECO:0000313" key="15">
    <source>
        <dbReference type="EMBL" id="KAJ1180072.1"/>
    </source>
</evidence>